<sequence length="252" mass="25213">MTRMYASARDALEEDLVREAPNWTLSCYGPRGEQPNLLGGDTSFEELRACAIATVRAGMDARTVHARAREYAEAKKSDARGILSFPEAQLKEVLDKVERGTMAPAGAQRVIEGVALANAGVAPAPGLNAGAAAFSPQTGTNAGAGFGGGFTTGFTGGFVGAGMGVGRGVAGGGFAGGDASTSPFGGTSPQLAAPSPFGGGGGTSPFGGGAVAQAPLTPLMPDPNDPNSAAWCAPAFTFGNIPDDPPPPQFIR</sequence>
<proteinExistence type="predicted"/>
<dbReference type="InterPro" id="IPR051767">
    <property type="entry name" value="Nucleoporin_NUP42"/>
</dbReference>
<dbReference type="AlphaFoldDB" id="A0A1Y5I250"/>
<keyword evidence="2" id="KW-0539">Nucleus</keyword>
<accession>A0A1Y5I250</accession>
<reference evidence="3" key="1">
    <citation type="submission" date="2017-04" db="EMBL/GenBank/DDBJ databases">
        <title>Population genomics of picophytoplankton unveils novel chromosome hypervariability.</title>
        <authorList>
            <consortium name="DOE Joint Genome Institute"/>
            <person name="Blanc-Mathieu R."/>
            <person name="Krasovec M."/>
            <person name="Hebrard M."/>
            <person name="Yau S."/>
            <person name="Desgranges E."/>
            <person name="Martin J."/>
            <person name="Schackwitz W."/>
            <person name="Kuo A."/>
            <person name="Salin G."/>
            <person name="Donnadieu C."/>
            <person name="Desdevises Y."/>
            <person name="Sanchez-Ferandin S."/>
            <person name="Moreau H."/>
            <person name="Rivals E."/>
            <person name="Grigoriev I.V."/>
            <person name="Grimsley N."/>
            <person name="Eyre-Walker A."/>
            <person name="Piganeau G."/>
        </authorList>
    </citation>
    <scope>NUCLEOTIDE SEQUENCE [LARGE SCALE GENOMIC DNA]</scope>
    <source>
        <strain evidence="3">RCC 1115</strain>
    </source>
</reference>
<dbReference type="EMBL" id="KZ155838">
    <property type="protein sequence ID" value="OUS42797.1"/>
    <property type="molecule type" value="Genomic_DNA"/>
</dbReference>
<name>A0A1Y5I250_OSTTA</name>
<dbReference type="Proteomes" id="UP000195557">
    <property type="component" value="Unassembled WGS sequence"/>
</dbReference>
<gene>
    <name evidence="3" type="ORF">BE221DRAFT_142432</name>
</gene>
<protein>
    <submittedName>
        <fullName evidence="3">Uncharacterized protein</fullName>
    </submittedName>
</protein>
<evidence type="ECO:0000256" key="2">
    <source>
        <dbReference type="ARBA" id="ARBA00023242"/>
    </source>
</evidence>
<organism evidence="3">
    <name type="scientific">Ostreococcus tauri</name>
    <name type="common">Marine green alga</name>
    <dbReference type="NCBI Taxonomy" id="70448"/>
    <lineage>
        <taxon>Eukaryota</taxon>
        <taxon>Viridiplantae</taxon>
        <taxon>Chlorophyta</taxon>
        <taxon>Mamiellophyceae</taxon>
        <taxon>Mamiellales</taxon>
        <taxon>Bathycoccaceae</taxon>
        <taxon>Ostreococcus</taxon>
    </lineage>
</organism>
<dbReference type="PANTHER" id="PTHR46527:SF1">
    <property type="entry name" value="NUCLEOPORIN NUP42"/>
    <property type="match status" value="1"/>
</dbReference>
<dbReference type="PANTHER" id="PTHR46527">
    <property type="entry name" value="NUCLEOPORIN-LIKE PROTEIN 2"/>
    <property type="match status" value="1"/>
</dbReference>
<evidence type="ECO:0000256" key="1">
    <source>
        <dbReference type="ARBA" id="ARBA00004123"/>
    </source>
</evidence>
<dbReference type="GO" id="GO:0005634">
    <property type="term" value="C:nucleus"/>
    <property type="evidence" value="ECO:0007669"/>
    <property type="project" value="UniProtKB-SubCell"/>
</dbReference>
<comment type="subcellular location">
    <subcellularLocation>
        <location evidence="1">Nucleus</location>
    </subcellularLocation>
</comment>
<evidence type="ECO:0000313" key="3">
    <source>
        <dbReference type="EMBL" id="OUS42797.1"/>
    </source>
</evidence>